<dbReference type="InterPro" id="IPR012944">
    <property type="entry name" value="SusD_RagB_dom"/>
</dbReference>
<comment type="subcellular location">
    <subcellularLocation>
        <location evidence="1">Cell outer membrane</location>
    </subcellularLocation>
</comment>
<dbReference type="Pfam" id="PF14322">
    <property type="entry name" value="SusD-like_3"/>
    <property type="match status" value="1"/>
</dbReference>
<feature type="domain" description="SusD-like N-terminal" evidence="7">
    <location>
        <begin position="86"/>
        <end position="234"/>
    </location>
</feature>
<dbReference type="Gene3D" id="1.25.40.900">
    <property type="match status" value="1"/>
</dbReference>
<dbReference type="InterPro" id="IPR033985">
    <property type="entry name" value="SusD-like_N"/>
</dbReference>
<evidence type="ECO:0000256" key="1">
    <source>
        <dbReference type="ARBA" id="ARBA00004442"/>
    </source>
</evidence>
<evidence type="ECO:0000259" key="6">
    <source>
        <dbReference type="Pfam" id="PF07980"/>
    </source>
</evidence>
<feature type="domain" description="RagB/SusD" evidence="6">
    <location>
        <begin position="347"/>
        <end position="492"/>
    </location>
</feature>
<name>A0ABV1GX19_9BACT</name>
<keyword evidence="4" id="KW-0472">Membrane</keyword>
<dbReference type="InterPro" id="IPR011990">
    <property type="entry name" value="TPR-like_helical_dom_sf"/>
</dbReference>
<keyword evidence="3" id="KW-0732">Signal</keyword>
<dbReference type="SUPFAM" id="SSF48452">
    <property type="entry name" value="TPR-like"/>
    <property type="match status" value="1"/>
</dbReference>
<dbReference type="EMBL" id="JBBMFL010000006">
    <property type="protein sequence ID" value="MEQ2544736.1"/>
    <property type="molecule type" value="Genomic_DNA"/>
</dbReference>
<evidence type="ECO:0000256" key="4">
    <source>
        <dbReference type="ARBA" id="ARBA00023136"/>
    </source>
</evidence>
<accession>A0ABV1GX19</accession>
<keyword evidence="9" id="KW-1185">Reference proteome</keyword>
<dbReference type="Pfam" id="PF07980">
    <property type="entry name" value="SusD_RagB"/>
    <property type="match status" value="1"/>
</dbReference>
<reference evidence="8 9" key="1">
    <citation type="submission" date="2024-03" db="EMBL/GenBank/DDBJ databases">
        <title>Human intestinal bacterial collection.</title>
        <authorList>
            <person name="Pauvert C."/>
            <person name="Hitch T.C.A."/>
            <person name="Clavel T."/>
        </authorList>
    </citation>
    <scope>NUCLEOTIDE SEQUENCE [LARGE SCALE GENOMIC DNA]</scope>
    <source>
        <strain evidence="8 9">CLA-KB-H122</strain>
    </source>
</reference>
<evidence type="ECO:0000256" key="3">
    <source>
        <dbReference type="ARBA" id="ARBA00022729"/>
    </source>
</evidence>
<keyword evidence="5" id="KW-0998">Cell outer membrane</keyword>
<evidence type="ECO:0000256" key="5">
    <source>
        <dbReference type="ARBA" id="ARBA00023237"/>
    </source>
</evidence>
<dbReference type="Gene3D" id="2.20.20.130">
    <property type="match status" value="1"/>
</dbReference>
<comment type="similarity">
    <text evidence="2">Belongs to the SusD family.</text>
</comment>
<organism evidence="8 9">
    <name type="scientific">Alistipes intestinihominis</name>
    <dbReference type="NCBI Taxonomy" id="3133172"/>
    <lineage>
        <taxon>Bacteria</taxon>
        <taxon>Pseudomonadati</taxon>
        <taxon>Bacteroidota</taxon>
        <taxon>Bacteroidia</taxon>
        <taxon>Bacteroidales</taxon>
        <taxon>Rikenellaceae</taxon>
        <taxon>Alistipes</taxon>
    </lineage>
</organism>
<evidence type="ECO:0000313" key="9">
    <source>
        <dbReference type="Proteomes" id="UP001460202"/>
    </source>
</evidence>
<sequence>MKRITTYISTTVLLVCATGCSSFLEVENIGKSTTPSFFAELAGLKSAYNGIYSATYSFYDDYAVNYPDLASDLADVTPNAGEMQTDIYNFLALPEDNAGYPRLVWRGAYSVVINANNIIHYGPGLKESYPGDITEIDRIVAHAHFIRALMFLNLCNAYCQTYTYTADASHLGIPLPIRPISFNDIIARSSLKEAYARIIEDFNTALTTLEKTGESDVYYASATACRALLARVYLYMGNYELAEEYASQVISAVPLTPHDEYEMMFRYPHENKGKETILRMSGYEKSSSISKLYDPSNSPKALPSAKLLAQFDDPDDIRRQRLLHYNPVYEGYDDDTHGYEMDACVKYYVNDKYKKDNNGLYGHSDPFVVRCSEMYLIRAEALCNRTNPDLDGAAADLKALIARATGKKAEEITLEYSGQDGMNALIERERMRELCFEGHRLLDIARRHQNLVRDESSSAITKTLEYPDYRFVLPICQLEMDSNPAMQQNPGYGGVEE</sequence>
<proteinExistence type="inferred from homology"/>
<gene>
    <name evidence="8" type="ORF">WMO46_07215</name>
</gene>
<dbReference type="Gene3D" id="1.25.40.390">
    <property type="match status" value="1"/>
</dbReference>
<dbReference type="Proteomes" id="UP001460202">
    <property type="component" value="Unassembled WGS sequence"/>
</dbReference>
<protein>
    <submittedName>
        <fullName evidence="8">RagB/SusD family nutrient uptake outer membrane protein</fullName>
    </submittedName>
</protein>
<evidence type="ECO:0000259" key="7">
    <source>
        <dbReference type="Pfam" id="PF14322"/>
    </source>
</evidence>
<comment type="caution">
    <text evidence="8">The sequence shown here is derived from an EMBL/GenBank/DDBJ whole genome shotgun (WGS) entry which is preliminary data.</text>
</comment>
<dbReference type="RefSeq" id="WP_349094082.1">
    <property type="nucleotide sequence ID" value="NZ_JBBMFL010000006.1"/>
</dbReference>
<evidence type="ECO:0000313" key="8">
    <source>
        <dbReference type="EMBL" id="MEQ2544736.1"/>
    </source>
</evidence>
<evidence type="ECO:0000256" key="2">
    <source>
        <dbReference type="ARBA" id="ARBA00006275"/>
    </source>
</evidence>